<dbReference type="Pfam" id="PF00383">
    <property type="entry name" value="dCMP_cyt_deam_1"/>
    <property type="match status" value="1"/>
</dbReference>
<gene>
    <name evidence="2" type="ordered locus">SpiGrapes_0666</name>
</gene>
<dbReference type="PROSITE" id="PS51747">
    <property type="entry name" value="CYT_DCMP_DEAMINASES_2"/>
    <property type="match status" value="1"/>
</dbReference>
<dbReference type="InterPro" id="IPR002125">
    <property type="entry name" value="CMP_dCMP_dom"/>
</dbReference>
<accession>G8QY03</accession>
<dbReference type="PANTHER" id="PTHR11079:SF161">
    <property type="entry name" value="CMP_DCMP-TYPE DEAMINASE DOMAIN-CONTAINING PROTEIN"/>
    <property type="match status" value="1"/>
</dbReference>
<dbReference type="PANTHER" id="PTHR11079">
    <property type="entry name" value="CYTOSINE DEAMINASE FAMILY MEMBER"/>
    <property type="match status" value="1"/>
</dbReference>
<evidence type="ECO:0000313" key="2">
    <source>
        <dbReference type="EMBL" id="AEV28508.1"/>
    </source>
</evidence>
<name>G8QY03_SPHPG</name>
<feature type="domain" description="CMP/dCMP-type deaminase" evidence="1">
    <location>
        <begin position="11"/>
        <end position="125"/>
    </location>
</feature>
<dbReference type="Gene3D" id="3.40.140.10">
    <property type="entry name" value="Cytidine Deaminase, domain 2"/>
    <property type="match status" value="1"/>
</dbReference>
<reference evidence="2 3" key="1">
    <citation type="submission" date="2011-11" db="EMBL/GenBank/DDBJ databases">
        <title>Complete sequence of Spirochaeta sp. grapes.</title>
        <authorList>
            <consortium name="US DOE Joint Genome Institute"/>
            <person name="Lucas S."/>
            <person name="Han J."/>
            <person name="Lapidus A."/>
            <person name="Cheng J.-F."/>
            <person name="Goodwin L."/>
            <person name="Pitluck S."/>
            <person name="Peters L."/>
            <person name="Ovchinnikova G."/>
            <person name="Munk A.C."/>
            <person name="Detter J.C."/>
            <person name="Han C."/>
            <person name="Tapia R."/>
            <person name="Land M."/>
            <person name="Hauser L."/>
            <person name="Kyrpides N."/>
            <person name="Ivanova N."/>
            <person name="Pagani I."/>
            <person name="Ritalahtilisa K."/>
            <person name="Loeffler F."/>
            <person name="Woyke T."/>
        </authorList>
    </citation>
    <scope>NUCLEOTIDE SEQUENCE [LARGE SCALE GENOMIC DNA]</scope>
    <source>
        <strain evidence="3">ATCC BAA-1885 / DSM 22778 / Grapes</strain>
    </source>
</reference>
<organism evidence="2 3">
    <name type="scientific">Sphaerochaeta pleomorpha (strain ATCC BAA-1885 / DSM 22778 / Grapes)</name>
    <dbReference type="NCBI Taxonomy" id="158190"/>
    <lineage>
        <taxon>Bacteria</taxon>
        <taxon>Pseudomonadati</taxon>
        <taxon>Spirochaetota</taxon>
        <taxon>Spirochaetia</taxon>
        <taxon>Spirochaetales</taxon>
        <taxon>Sphaerochaetaceae</taxon>
        <taxon>Sphaerochaeta</taxon>
    </lineage>
</organism>
<dbReference type="InterPro" id="IPR016193">
    <property type="entry name" value="Cytidine_deaminase-like"/>
</dbReference>
<dbReference type="KEGG" id="sgp:SpiGrapes_0666"/>
<evidence type="ECO:0000313" key="3">
    <source>
        <dbReference type="Proteomes" id="UP000005632"/>
    </source>
</evidence>
<dbReference type="SUPFAM" id="SSF53927">
    <property type="entry name" value="Cytidine deaminase-like"/>
    <property type="match status" value="1"/>
</dbReference>
<dbReference type="HOGENOM" id="CLU_025810_5_2_12"/>
<dbReference type="GO" id="GO:0047974">
    <property type="term" value="F:guanosine deaminase activity"/>
    <property type="evidence" value="ECO:0007669"/>
    <property type="project" value="TreeGrafter"/>
</dbReference>
<dbReference type="CDD" id="cd01285">
    <property type="entry name" value="nucleoside_deaminase"/>
    <property type="match status" value="1"/>
</dbReference>
<keyword evidence="3" id="KW-1185">Reference proteome</keyword>
<protein>
    <submittedName>
        <fullName evidence="2">Cytosine/adenosine deaminase</fullName>
    </submittedName>
</protein>
<dbReference type="eggNOG" id="COG0590">
    <property type="taxonomic scope" value="Bacteria"/>
</dbReference>
<dbReference type="STRING" id="158190.SpiGrapes_0666"/>
<sequence>MVVLKIGGKPMKTKELLMKAVETAMQTMEQNIGGPFGAALVDGEGKVYLASNSVLGGHDPTAHAEINVIRKACQDKQTHDLTGCVVYTTCYPCPMCLSACIWANIKEVYYGCTPKDAAAIGFRDDFIYSFINGGCTDASVLPIHAAEREICLPLFEAYAKMDKEIY</sequence>
<dbReference type="EMBL" id="CP003155">
    <property type="protein sequence ID" value="AEV28508.1"/>
    <property type="molecule type" value="Genomic_DNA"/>
</dbReference>
<dbReference type="AlphaFoldDB" id="G8QY03"/>
<evidence type="ECO:0000259" key="1">
    <source>
        <dbReference type="PROSITE" id="PS51747"/>
    </source>
</evidence>
<dbReference type="Proteomes" id="UP000005632">
    <property type="component" value="Chromosome"/>
</dbReference>
<dbReference type="GO" id="GO:0006152">
    <property type="term" value="P:purine nucleoside catabolic process"/>
    <property type="evidence" value="ECO:0007669"/>
    <property type="project" value="TreeGrafter"/>
</dbReference>
<proteinExistence type="predicted"/>